<reference evidence="1 2" key="1">
    <citation type="submission" date="2018-12" db="EMBL/GenBank/DDBJ databases">
        <authorList>
            <consortium name="Pathogen Informatics"/>
        </authorList>
    </citation>
    <scope>NUCLEOTIDE SEQUENCE [LARGE SCALE GENOMIC DNA]</scope>
    <source>
        <strain evidence="1 2">NCTC13635</strain>
    </source>
</reference>
<gene>
    <name evidence="1" type="ORF">NCTC13635_04936</name>
</gene>
<dbReference type="AlphaFoldDB" id="A0A447RYX5"/>
<organism evidence="1 2">
    <name type="scientific">Klebsiella pneumoniae</name>
    <dbReference type="NCBI Taxonomy" id="573"/>
    <lineage>
        <taxon>Bacteria</taxon>
        <taxon>Pseudomonadati</taxon>
        <taxon>Pseudomonadota</taxon>
        <taxon>Gammaproteobacteria</taxon>
        <taxon>Enterobacterales</taxon>
        <taxon>Enterobacteriaceae</taxon>
        <taxon>Klebsiella/Raoultella group</taxon>
        <taxon>Klebsiella</taxon>
        <taxon>Klebsiella pneumoniae complex</taxon>
    </lineage>
</organism>
<protein>
    <submittedName>
        <fullName evidence="1">Uncharacterized protein</fullName>
    </submittedName>
</protein>
<dbReference type="Proteomes" id="UP000282433">
    <property type="component" value="Chromosome"/>
</dbReference>
<evidence type="ECO:0000313" key="2">
    <source>
        <dbReference type="Proteomes" id="UP000282433"/>
    </source>
</evidence>
<accession>A0A447RYX5</accession>
<sequence length="99" mass="10764">MGENLKLCEGTVKSQRGDHAAFGPIVQIDIAVMQARDFTNERQPKAAALMAVFARQRIESLKDSFQGIVRNTAPVVDNAQLHLFISLLRSQGDLTALGG</sequence>
<dbReference type="EMBL" id="LR134162">
    <property type="protein sequence ID" value="VEB05060.1"/>
    <property type="molecule type" value="Genomic_DNA"/>
</dbReference>
<proteinExistence type="predicted"/>
<evidence type="ECO:0000313" key="1">
    <source>
        <dbReference type="EMBL" id="VEB05060.1"/>
    </source>
</evidence>
<name>A0A447RYX5_KLEPN</name>